<dbReference type="Pfam" id="PF06382">
    <property type="entry name" value="Protamine_like"/>
    <property type="match status" value="1"/>
</dbReference>
<accession>A0A1B6DM13</accession>
<dbReference type="GO" id="GO:0005634">
    <property type="term" value="C:nucleus"/>
    <property type="evidence" value="ECO:0007669"/>
    <property type="project" value="UniProtKB-ARBA"/>
</dbReference>
<feature type="compositionally biased region" description="Basic residues" evidence="1">
    <location>
        <begin position="86"/>
        <end position="113"/>
    </location>
</feature>
<dbReference type="InterPro" id="IPR024460">
    <property type="entry name" value="Protamine-like"/>
</dbReference>
<dbReference type="AlphaFoldDB" id="A0A1B6DM13"/>
<evidence type="ECO:0000313" key="2">
    <source>
        <dbReference type="EMBL" id="JAS26697.1"/>
    </source>
</evidence>
<dbReference type="Gene3D" id="1.10.30.10">
    <property type="entry name" value="High mobility group box domain"/>
    <property type="match status" value="1"/>
</dbReference>
<dbReference type="GO" id="GO:0035092">
    <property type="term" value="P:sperm DNA condensation"/>
    <property type="evidence" value="ECO:0007669"/>
    <property type="project" value="InterPro"/>
</dbReference>
<sequence length="113" mass="13420">MSINPLNNIDNTCALFPDNFPTNSSKRCTSYSKKITKNPFFNFVQCRRCQCKNIKYQKDLVRESAKLWKKMSEEEKKGFREDAKKAPKFKRRPRKCSGKNSKNRKRRNISYIS</sequence>
<dbReference type="SUPFAM" id="SSF47095">
    <property type="entry name" value="HMG-box"/>
    <property type="match status" value="1"/>
</dbReference>
<gene>
    <name evidence="2" type="ORF">g.9828</name>
</gene>
<feature type="compositionally biased region" description="Basic and acidic residues" evidence="1">
    <location>
        <begin position="73"/>
        <end position="85"/>
    </location>
</feature>
<name>A0A1B6DM13_9HEMI</name>
<organism evidence="2">
    <name type="scientific">Clastoptera arizonana</name>
    <name type="common">Arizona spittle bug</name>
    <dbReference type="NCBI Taxonomy" id="38151"/>
    <lineage>
        <taxon>Eukaryota</taxon>
        <taxon>Metazoa</taxon>
        <taxon>Ecdysozoa</taxon>
        <taxon>Arthropoda</taxon>
        <taxon>Hexapoda</taxon>
        <taxon>Insecta</taxon>
        <taxon>Pterygota</taxon>
        <taxon>Neoptera</taxon>
        <taxon>Paraneoptera</taxon>
        <taxon>Hemiptera</taxon>
        <taxon>Auchenorrhyncha</taxon>
        <taxon>Cercopoidea</taxon>
        <taxon>Clastopteridae</taxon>
        <taxon>Clastoptera</taxon>
    </lineage>
</organism>
<protein>
    <recommendedName>
        <fullName evidence="3">HMG box domain-containing protein</fullName>
    </recommendedName>
</protein>
<reference evidence="2" key="1">
    <citation type="submission" date="2015-12" db="EMBL/GenBank/DDBJ databases">
        <title>De novo transcriptome assembly of four potential Pierce s Disease insect vectors from Arizona vineyards.</title>
        <authorList>
            <person name="Tassone E.E."/>
        </authorList>
    </citation>
    <scope>NUCLEOTIDE SEQUENCE</scope>
</reference>
<evidence type="ECO:0000256" key="1">
    <source>
        <dbReference type="SAM" id="MobiDB-lite"/>
    </source>
</evidence>
<proteinExistence type="predicted"/>
<dbReference type="InterPro" id="IPR036910">
    <property type="entry name" value="HMG_box_dom_sf"/>
</dbReference>
<dbReference type="EMBL" id="GEDC01010601">
    <property type="protein sequence ID" value="JAS26697.1"/>
    <property type="molecule type" value="Transcribed_RNA"/>
</dbReference>
<evidence type="ECO:0008006" key="3">
    <source>
        <dbReference type="Google" id="ProtNLM"/>
    </source>
</evidence>
<feature type="region of interest" description="Disordered" evidence="1">
    <location>
        <begin position="73"/>
        <end position="113"/>
    </location>
</feature>